<dbReference type="AlphaFoldDB" id="A0AAE1FBB7"/>
<name>A0AAE1FBB7_PETCI</name>
<sequence>MEGKNWKKEGKKWKKEGKKWEKEGENSEKRSGKRREISGRREIRKEVREEKWGKEGEKWEKEGEIKWDWLDEGKGKGRRNIKKGKITGIEAGENSQKCEEEGGG</sequence>
<feature type="region of interest" description="Disordered" evidence="1">
    <location>
        <begin position="1"/>
        <end position="42"/>
    </location>
</feature>
<gene>
    <name evidence="2" type="ORF">Pcinc_025090</name>
</gene>
<protein>
    <submittedName>
        <fullName evidence="2">Uncharacterized protein</fullName>
    </submittedName>
</protein>
<reference evidence="2" key="1">
    <citation type="submission" date="2023-10" db="EMBL/GenBank/DDBJ databases">
        <title>Genome assemblies of two species of porcelain crab, Petrolisthes cinctipes and Petrolisthes manimaculis (Anomura: Porcellanidae).</title>
        <authorList>
            <person name="Angst P."/>
        </authorList>
    </citation>
    <scope>NUCLEOTIDE SEQUENCE</scope>
    <source>
        <strain evidence="2">PB745_01</strain>
        <tissue evidence="2">Gill</tissue>
    </source>
</reference>
<evidence type="ECO:0000313" key="2">
    <source>
        <dbReference type="EMBL" id="KAK3869613.1"/>
    </source>
</evidence>
<dbReference type="Proteomes" id="UP001286313">
    <property type="component" value="Unassembled WGS sequence"/>
</dbReference>
<feature type="compositionally biased region" description="Basic and acidic residues" evidence="1">
    <location>
        <begin position="18"/>
        <end position="42"/>
    </location>
</feature>
<evidence type="ECO:0000256" key="1">
    <source>
        <dbReference type="SAM" id="MobiDB-lite"/>
    </source>
</evidence>
<keyword evidence="3" id="KW-1185">Reference proteome</keyword>
<organism evidence="2 3">
    <name type="scientific">Petrolisthes cinctipes</name>
    <name type="common">Flat porcelain crab</name>
    <dbReference type="NCBI Taxonomy" id="88211"/>
    <lineage>
        <taxon>Eukaryota</taxon>
        <taxon>Metazoa</taxon>
        <taxon>Ecdysozoa</taxon>
        <taxon>Arthropoda</taxon>
        <taxon>Crustacea</taxon>
        <taxon>Multicrustacea</taxon>
        <taxon>Malacostraca</taxon>
        <taxon>Eumalacostraca</taxon>
        <taxon>Eucarida</taxon>
        <taxon>Decapoda</taxon>
        <taxon>Pleocyemata</taxon>
        <taxon>Anomura</taxon>
        <taxon>Galatheoidea</taxon>
        <taxon>Porcellanidae</taxon>
        <taxon>Petrolisthes</taxon>
    </lineage>
</organism>
<comment type="caution">
    <text evidence="2">The sequence shown here is derived from an EMBL/GenBank/DDBJ whole genome shotgun (WGS) entry which is preliminary data.</text>
</comment>
<accession>A0AAE1FBB7</accession>
<proteinExistence type="predicted"/>
<evidence type="ECO:0000313" key="3">
    <source>
        <dbReference type="Proteomes" id="UP001286313"/>
    </source>
</evidence>
<dbReference type="EMBL" id="JAWQEG010002810">
    <property type="protein sequence ID" value="KAK3869613.1"/>
    <property type="molecule type" value="Genomic_DNA"/>
</dbReference>